<dbReference type="CDD" id="cd13590">
    <property type="entry name" value="PBP2_PotD_PotF_like"/>
    <property type="match status" value="1"/>
</dbReference>
<dbReference type="PIRSF" id="PIRSF019574">
    <property type="entry name" value="Periplasmic_polyamine_BP"/>
    <property type="match status" value="1"/>
</dbReference>
<dbReference type="PANTHER" id="PTHR30222">
    <property type="entry name" value="SPERMIDINE/PUTRESCINE-BINDING PERIPLASMIC PROTEIN"/>
    <property type="match status" value="1"/>
</dbReference>
<name>A0ABD5X9E7_9EURY</name>
<dbReference type="InterPro" id="IPR001188">
    <property type="entry name" value="Sperm_putr-bd"/>
</dbReference>
<dbReference type="EMBL" id="JBHSZQ010000052">
    <property type="protein sequence ID" value="MFC7127756.1"/>
    <property type="molecule type" value="Genomic_DNA"/>
</dbReference>
<keyword evidence="4" id="KW-0574">Periplasm</keyword>
<dbReference type="RefSeq" id="WP_267636788.1">
    <property type="nucleotide sequence ID" value="NZ_JAODIY010000006.1"/>
</dbReference>
<proteinExistence type="predicted"/>
<evidence type="ECO:0000256" key="3">
    <source>
        <dbReference type="ARBA" id="ARBA00022729"/>
    </source>
</evidence>
<evidence type="ECO:0000256" key="1">
    <source>
        <dbReference type="ARBA" id="ARBA00004418"/>
    </source>
</evidence>
<dbReference type="Pfam" id="PF13416">
    <property type="entry name" value="SBP_bac_8"/>
    <property type="match status" value="1"/>
</dbReference>
<dbReference type="Gene3D" id="3.40.190.10">
    <property type="entry name" value="Periplasmic binding protein-like II"/>
    <property type="match status" value="2"/>
</dbReference>
<dbReference type="Proteomes" id="UP001596414">
    <property type="component" value="Unassembled WGS sequence"/>
</dbReference>
<evidence type="ECO:0000256" key="4">
    <source>
        <dbReference type="ARBA" id="ARBA00022764"/>
    </source>
</evidence>
<sequence>MGNRAPRLGRDNRSCDRRSFCATVLCTGSTVGLGGCLGGGGGSGVTSAIEPVGNEQFRRDLGLPEPKDDIESELNLLVWTEYWHPNTIRDFEVAYDVSVTSRYYRSNEELYQILAKDGLDMWDIIVPSSWMVSRMIDEELLQPIEVNRLTNWFNLDTRWISDAPYDIGSQRYSVPSLWGTTGIAWHENLVNKPIDELDITGSWDALWDKRFAKQIQLLKLPRELYAAALKRLGYSLNSTDEQEIAEATEILVRQKELANSYAESGFTQTLINEQATPVHTFSGDAITARKQLYEDGSSPIRYRIPREGGVKWVDSLAISKKAQHPNAALTFIDYSLNKTISARNTNFSFYATPNEEAKTEVLPELLDDPGVYPPDYLRENLEFIEHVGDTTTAYQNGWETIQNA</sequence>
<dbReference type="InterPro" id="IPR006059">
    <property type="entry name" value="SBP"/>
</dbReference>
<comment type="subcellular location">
    <subcellularLocation>
        <location evidence="1">Periplasm</location>
    </subcellularLocation>
</comment>
<dbReference type="PRINTS" id="PR00909">
    <property type="entry name" value="SPERMDNBNDNG"/>
</dbReference>
<keyword evidence="2" id="KW-0813">Transport</keyword>
<gene>
    <name evidence="5" type="ORF">ACFQJ7_17320</name>
</gene>
<reference evidence="5 6" key="1">
    <citation type="journal article" date="2014" name="Int. J. Syst. Evol. Microbiol.">
        <title>Complete genome sequence of Corynebacterium casei LMG S-19264T (=DSM 44701T), isolated from a smear-ripened cheese.</title>
        <authorList>
            <consortium name="US DOE Joint Genome Institute (JGI-PGF)"/>
            <person name="Walter F."/>
            <person name="Albersmeier A."/>
            <person name="Kalinowski J."/>
            <person name="Ruckert C."/>
        </authorList>
    </citation>
    <scope>NUCLEOTIDE SEQUENCE [LARGE SCALE GENOMIC DNA]</scope>
    <source>
        <strain evidence="5 6">CGMCC 4.7215</strain>
    </source>
</reference>
<organism evidence="5 6">
    <name type="scientific">Halovenus rubra</name>
    <dbReference type="NCBI Taxonomy" id="869890"/>
    <lineage>
        <taxon>Archaea</taxon>
        <taxon>Methanobacteriati</taxon>
        <taxon>Methanobacteriota</taxon>
        <taxon>Stenosarchaea group</taxon>
        <taxon>Halobacteria</taxon>
        <taxon>Halobacteriales</taxon>
        <taxon>Haloarculaceae</taxon>
        <taxon>Halovenus</taxon>
    </lineage>
</organism>
<protein>
    <submittedName>
        <fullName evidence="5">Spermidine/putrescine ABC transporter substrate-binding protein</fullName>
    </submittedName>
</protein>
<dbReference type="AlphaFoldDB" id="A0ABD5X9E7"/>
<comment type="caution">
    <text evidence="5">The sequence shown here is derived from an EMBL/GenBank/DDBJ whole genome shotgun (WGS) entry which is preliminary data.</text>
</comment>
<evidence type="ECO:0000313" key="5">
    <source>
        <dbReference type="EMBL" id="MFC7127756.1"/>
    </source>
</evidence>
<dbReference type="PANTHER" id="PTHR30222:SF17">
    <property type="entry name" value="SPERMIDINE_PUTRESCINE-BINDING PERIPLASMIC PROTEIN"/>
    <property type="match status" value="1"/>
</dbReference>
<evidence type="ECO:0000313" key="6">
    <source>
        <dbReference type="Proteomes" id="UP001596414"/>
    </source>
</evidence>
<accession>A0ABD5X9E7</accession>
<dbReference type="GO" id="GO:0042597">
    <property type="term" value="C:periplasmic space"/>
    <property type="evidence" value="ECO:0007669"/>
    <property type="project" value="UniProtKB-SubCell"/>
</dbReference>
<dbReference type="SUPFAM" id="SSF53850">
    <property type="entry name" value="Periplasmic binding protein-like II"/>
    <property type="match status" value="1"/>
</dbReference>
<keyword evidence="3" id="KW-0732">Signal</keyword>
<evidence type="ECO:0000256" key="2">
    <source>
        <dbReference type="ARBA" id="ARBA00022448"/>
    </source>
</evidence>